<feature type="compositionally biased region" description="Low complexity" evidence="1">
    <location>
        <begin position="50"/>
        <end position="62"/>
    </location>
</feature>
<dbReference type="GO" id="GO:0036064">
    <property type="term" value="C:ciliary basal body"/>
    <property type="evidence" value="ECO:0007669"/>
    <property type="project" value="Ensembl"/>
</dbReference>
<dbReference type="GO" id="GO:0003341">
    <property type="term" value="P:cilium movement"/>
    <property type="evidence" value="ECO:0007669"/>
    <property type="project" value="Ensembl"/>
</dbReference>
<dbReference type="GO" id="GO:1901673">
    <property type="term" value="P:regulation of mitotic spindle assembly"/>
    <property type="evidence" value="ECO:0007669"/>
    <property type="project" value="TreeGrafter"/>
</dbReference>
<dbReference type="FunCoup" id="A0A671U6G1">
    <property type="interactions" value="552"/>
</dbReference>
<dbReference type="GO" id="GO:0007420">
    <property type="term" value="P:brain development"/>
    <property type="evidence" value="ECO:0007669"/>
    <property type="project" value="Ensembl"/>
</dbReference>
<reference evidence="2" key="2">
    <citation type="submission" date="2025-08" db="UniProtKB">
        <authorList>
            <consortium name="Ensembl"/>
        </authorList>
    </citation>
    <scope>IDENTIFICATION</scope>
</reference>
<dbReference type="AlphaFoldDB" id="A0A671U6G1"/>
<dbReference type="Ensembl" id="ENSSAUT00010009969.1">
    <property type="protein sequence ID" value="ENSSAUP00010009342.1"/>
    <property type="gene ID" value="ENSSAUG00010004619.1"/>
</dbReference>
<gene>
    <name evidence="2" type="primary">CCSAP</name>
</gene>
<feature type="compositionally biased region" description="Basic and acidic residues" evidence="1">
    <location>
        <begin position="150"/>
        <end position="160"/>
    </location>
</feature>
<keyword evidence="3" id="KW-1185">Reference proteome</keyword>
<organism evidence="2 3">
    <name type="scientific">Sparus aurata</name>
    <name type="common">Gilthead sea bream</name>
    <dbReference type="NCBI Taxonomy" id="8175"/>
    <lineage>
        <taxon>Eukaryota</taxon>
        <taxon>Metazoa</taxon>
        <taxon>Chordata</taxon>
        <taxon>Craniata</taxon>
        <taxon>Vertebrata</taxon>
        <taxon>Euteleostomi</taxon>
        <taxon>Actinopterygii</taxon>
        <taxon>Neopterygii</taxon>
        <taxon>Teleostei</taxon>
        <taxon>Neoteleostei</taxon>
        <taxon>Acanthomorphata</taxon>
        <taxon>Eupercaria</taxon>
        <taxon>Spariformes</taxon>
        <taxon>Sparidae</taxon>
        <taxon>Sparus</taxon>
    </lineage>
</organism>
<dbReference type="GeneTree" id="ENSGT00390000003512"/>
<dbReference type="PANTHER" id="PTHR31022">
    <property type="entry name" value="CENTRIOLE, CILIA AND SPINDLE-ASSOCIATED PROTEIN"/>
    <property type="match status" value="1"/>
</dbReference>
<evidence type="ECO:0000313" key="3">
    <source>
        <dbReference type="Proteomes" id="UP000472265"/>
    </source>
</evidence>
<dbReference type="GO" id="GO:0005814">
    <property type="term" value="C:centriole"/>
    <property type="evidence" value="ECO:0007669"/>
    <property type="project" value="TreeGrafter"/>
</dbReference>
<dbReference type="GO" id="GO:0048666">
    <property type="term" value="P:neuron development"/>
    <property type="evidence" value="ECO:0007669"/>
    <property type="project" value="Ensembl"/>
</dbReference>
<dbReference type="InParanoid" id="A0A671U6G1"/>
<name>A0A671U6G1_SPAAU</name>
<dbReference type="GO" id="GO:0061371">
    <property type="term" value="P:determination of heart left/right asymmetry"/>
    <property type="evidence" value="ECO:0007669"/>
    <property type="project" value="Ensembl"/>
</dbReference>
<reference evidence="2" key="3">
    <citation type="submission" date="2025-09" db="UniProtKB">
        <authorList>
            <consortium name="Ensembl"/>
        </authorList>
    </citation>
    <scope>IDENTIFICATION</scope>
</reference>
<accession>A0A671U6G1</accession>
<evidence type="ECO:0000256" key="1">
    <source>
        <dbReference type="SAM" id="MobiDB-lite"/>
    </source>
</evidence>
<protein>
    <submittedName>
        <fullName evidence="2">Centriole, cilia and spindle-associated protein b</fullName>
    </submittedName>
</protein>
<dbReference type="InterPro" id="IPR029774">
    <property type="entry name" value="CSAP"/>
</dbReference>
<dbReference type="GO" id="GO:0000226">
    <property type="term" value="P:microtubule cytoskeleton organization"/>
    <property type="evidence" value="ECO:0007669"/>
    <property type="project" value="Ensembl"/>
</dbReference>
<reference evidence="2" key="1">
    <citation type="submission" date="2021-04" db="EMBL/GenBank/DDBJ databases">
        <authorList>
            <consortium name="Wellcome Sanger Institute Data Sharing"/>
        </authorList>
    </citation>
    <scope>NUCLEOTIDE SEQUENCE [LARGE SCALE GENOMIC DNA]</scope>
</reference>
<dbReference type="Proteomes" id="UP000472265">
    <property type="component" value="Chromosome 4"/>
</dbReference>
<dbReference type="Pfam" id="PF15748">
    <property type="entry name" value="CCSAP"/>
    <property type="match status" value="1"/>
</dbReference>
<feature type="compositionally biased region" description="Basic and acidic residues" evidence="1">
    <location>
        <begin position="76"/>
        <end position="95"/>
    </location>
</feature>
<dbReference type="GO" id="GO:0045995">
    <property type="term" value="P:regulation of embryonic development"/>
    <property type="evidence" value="ECO:0007669"/>
    <property type="project" value="Ensembl"/>
</dbReference>
<dbReference type="PANTHER" id="PTHR31022:SF5">
    <property type="entry name" value="CENTRIOLE, CILIA AND SPINDLE-ASSOCIATED PROTEIN-RELATED"/>
    <property type="match status" value="1"/>
</dbReference>
<dbReference type="GO" id="GO:0005819">
    <property type="term" value="C:spindle"/>
    <property type="evidence" value="ECO:0007669"/>
    <property type="project" value="TreeGrafter"/>
</dbReference>
<dbReference type="OMA" id="WETYAKC"/>
<dbReference type="GO" id="GO:0008017">
    <property type="term" value="F:microtubule binding"/>
    <property type="evidence" value="ECO:0007669"/>
    <property type="project" value="TreeGrafter"/>
</dbReference>
<feature type="compositionally biased region" description="Basic residues" evidence="1">
    <location>
        <begin position="132"/>
        <end position="142"/>
    </location>
</feature>
<feature type="region of interest" description="Disordered" evidence="1">
    <location>
        <begin position="45"/>
        <end position="224"/>
    </location>
</feature>
<evidence type="ECO:0000313" key="2">
    <source>
        <dbReference type="Ensembl" id="ENSSAUP00010009342.1"/>
    </source>
</evidence>
<dbReference type="GO" id="GO:0035869">
    <property type="term" value="C:ciliary transition zone"/>
    <property type="evidence" value="ECO:0007669"/>
    <property type="project" value="TreeGrafter"/>
</dbReference>
<feature type="compositionally biased region" description="Basic and acidic residues" evidence="1">
    <location>
        <begin position="189"/>
        <end position="206"/>
    </location>
</feature>
<sequence length="250" mass="28341">AKGGSGIRSEYMKKFKDPKWETYTKCYEEMLRYRLTRRLLEHTHNPWFWSGSDTDSDSGGRSPLPPGRNQVGAETSGRDRTEAELGECEGARTDRGTGTVPRLALQEEEENVSAAHGKNENTGGPQESKPPRSSKHFWRSQRVRPAATRQPKEDSKDSRHPFALYGSGEKDADIASRKTHNVGPAASTKEIHESALRAKTRREVERQIQTQRADRRRAKSADVDKARAVVVPEFNPWLTEYMRCFSARSR</sequence>
<proteinExistence type="predicted"/>